<protein>
    <submittedName>
        <fullName evidence="2">Uncharacterized protein</fullName>
    </submittedName>
</protein>
<name>A0AA36EZA7_OCTVU</name>
<evidence type="ECO:0000256" key="1">
    <source>
        <dbReference type="SAM" id="MobiDB-lite"/>
    </source>
</evidence>
<reference evidence="2" key="1">
    <citation type="submission" date="2023-08" db="EMBL/GenBank/DDBJ databases">
        <authorList>
            <person name="Alioto T."/>
            <person name="Alioto T."/>
            <person name="Gomez Garrido J."/>
        </authorList>
    </citation>
    <scope>NUCLEOTIDE SEQUENCE</scope>
</reference>
<sequence>MKEEEEEEKEERGGEEEKEEKREEEEGGKEEGREGGGGLQIENKNVTAFEELELAYRERILSKTFDFKPETGS</sequence>
<proteinExistence type="predicted"/>
<dbReference type="EMBL" id="OX597815">
    <property type="protein sequence ID" value="CAI9717353.1"/>
    <property type="molecule type" value="Genomic_DNA"/>
</dbReference>
<feature type="region of interest" description="Disordered" evidence="1">
    <location>
        <begin position="1"/>
        <end position="44"/>
    </location>
</feature>
<accession>A0AA36EZA7</accession>
<keyword evidence="3" id="KW-1185">Reference proteome</keyword>
<gene>
    <name evidence="2" type="ORF">OCTVUL_1B009399</name>
</gene>
<evidence type="ECO:0000313" key="3">
    <source>
        <dbReference type="Proteomes" id="UP001162480"/>
    </source>
</evidence>
<feature type="compositionally biased region" description="Acidic residues" evidence="1">
    <location>
        <begin position="1"/>
        <end position="28"/>
    </location>
</feature>
<evidence type="ECO:0000313" key="2">
    <source>
        <dbReference type="EMBL" id="CAI9717353.1"/>
    </source>
</evidence>
<dbReference type="AlphaFoldDB" id="A0AA36EZA7"/>
<dbReference type="Proteomes" id="UP001162480">
    <property type="component" value="Chromosome 2"/>
</dbReference>
<organism evidence="2 3">
    <name type="scientific">Octopus vulgaris</name>
    <name type="common">Common octopus</name>
    <dbReference type="NCBI Taxonomy" id="6645"/>
    <lineage>
        <taxon>Eukaryota</taxon>
        <taxon>Metazoa</taxon>
        <taxon>Spiralia</taxon>
        <taxon>Lophotrochozoa</taxon>
        <taxon>Mollusca</taxon>
        <taxon>Cephalopoda</taxon>
        <taxon>Coleoidea</taxon>
        <taxon>Octopodiformes</taxon>
        <taxon>Octopoda</taxon>
        <taxon>Incirrata</taxon>
        <taxon>Octopodidae</taxon>
        <taxon>Octopus</taxon>
    </lineage>
</organism>